<evidence type="ECO:0000256" key="1">
    <source>
        <dbReference type="ARBA" id="ARBA00004241"/>
    </source>
</evidence>
<proteinExistence type="predicted"/>
<keyword evidence="5" id="KW-1185">Reference proteome</keyword>
<keyword evidence="3" id="KW-0472">Membrane</keyword>
<name>A0ABS3H1B3_9ENTE</name>
<organism evidence="4 5">
    <name type="scientific">Candidatus Enterococcus ikei</name>
    <dbReference type="NCBI Taxonomy" id="2815326"/>
    <lineage>
        <taxon>Bacteria</taxon>
        <taxon>Bacillati</taxon>
        <taxon>Bacillota</taxon>
        <taxon>Bacilli</taxon>
        <taxon>Lactobacillales</taxon>
        <taxon>Enterococcaceae</taxon>
        <taxon>Enterococcus</taxon>
    </lineage>
</organism>
<sequence>MVKDEDGLTLIEVLVAVVILGTSFMLLASMLVRNQQMIELNEKKKEAQYIRDELREWIGYRGQTQDLAGLNQYVFSIRDNQNLTDSQKIRRNYLILDNSGIQTNSGHLPIYGEQEIDLTDRVDKTNEAEKKQQERKIEYNYPNKANILPKKWKDAEEGTLEKEESNYLGRYIGTVNQHNYLVLCKVNFKNTSKNYDPRKDGVEVVLEIYDEKTGHLMTDTLFNWVITY</sequence>
<dbReference type="EMBL" id="JAFLWD010000025">
    <property type="protein sequence ID" value="MBO0440840.1"/>
    <property type="molecule type" value="Genomic_DNA"/>
</dbReference>
<evidence type="ECO:0000313" key="5">
    <source>
        <dbReference type="Proteomes" id="UP000664632"/>
    </source>
</evidence>
<dbReference type="Proteomes" id="UP000664632">
    <property type="component" value="Unassembled WGS sequence"/>
</dbReference>
<keyword evidence="3" id="KW-1133">Transmembrane helix</keyword>
<evidence type="ECO:0000256" key="2">
    <source>
        <dbReference type="ARBA" id="ARBA00023287"/>
    </source>
</evidence>
<dbReference type="Pfam" id="PF07963">
    <property type="entry name" value="N_methyl"/>
    <property type="match status" value="1"/>
</dbReference>
<comment type="subcellular location">
    <subcellularLocation>
        <location evidence="1">Cell surface</location>
    </subcellularLocation>
</comment>
<gene>
    <name evidence="4" type="ORF">JZO69_10740</name>
</gene>
<evidence type="ECO:0000256" key="3">
    <source>
        <dbReference type="SAM" id="Phobius"/>
    </source>
</evidence>
<accession>A0ABS3H1B3</accession>
<dbReference type="RefSeq" id="WP_207112872.1">
    <property type="nucleotide sequence ID" value="NZ_JAFLWD010000025.1"/>
</dbReference>
<reference evidence="4 5" key="1">
    <citation type="submission" date="2021-03" db="EMBL/GenBank/DDBJ databases">
        <title>Enterococcal diversity collection.</title>
        <authorList>
            <person name="Gilmore M.S."/>
            <person name="Schwartzman J."/>
            <person name="Van Tyne D."/>
            <person name="Martin M."/>
            <person name="Earl A.M."/>
            <person name="Manson A.L."/>
            <person name="Straub T."/>
            <person name="Salamzade R."/>
            <person name="Saavedra J."/>
            <person name="Lebreton F."/>
            <person name="Prichula J."/>
            <person name="Schaufler K."/>
            <person name="Gaca A."/>
            <person name="Sgardioli B."/>
            <person name="Wagenaar J."/>
            <person name="Strong T."/>
        </authorList>
    </citation>
    <scope>NUCLEOTIDE SEQUENCE [LARGE SCALE GENOMIC DNA]</scope>
    <source>
        <strain evidence="4 5">DIV0869a</strain>
    </source>
</reference>
<keyword evidence="2" id="KW-0178">Competence</keyword>
<keyword evidence="3" id="KW-0812">Transmembrane</keyword>
<dbReference type="InterPro" id="IPR012902">
    <property type="entry name" value="N_methyl_site"/>
</dbReference>
<dbReference type="NCBIfam" id="TIGR02532">
    <property type="entry name" value="IV_pilin_GFxxxE"/>
    <property type="match status" value="1"/>
</dbReference>
<comment type="caution">
    <text evidence="4">The sequence shown here is derived from an EMBL/GenBank/DDBJ whole genome shotgun (WGS) entry which is preliminary data.</text>
</comment>
<protein>
    <submittedName>
        <fullName evidence="4">Prepilin-type N-terminal cleavage/methylation domain-containing protein</fullName>
    </submittedName>
</protein>
<feature type="transmembrane region" description="Helical" evidence="3">
    <location>
        <begin position="13"/>
        <end position="32"/>
    </location>
</feature>
<evidence type="ECO:0000313" key="4">
    <source>
        <dbReference type="EMBL" id="MBO0440840.1"/>
    </source>
</evidence>